<dbReference type="Pfam" id="PF17942">
    <property type="entry name" value="Morc6_S5"/>
    <property type="match status" value="1"/>
</dbReference>
<proteinExistence type="predicted"/>
<evidence type="ECO:0000313" key="7">
    <source>
        <dbReference type="Proteomes" id="UP001283361"/>
    </source>
</evidence>
<dbReference type="AlphaFoldDB" id="A0AAE0YRL7"/>
<dbReference type="Pfam" id="PF13589">
    <property type="entry name" value="HATPase_c_3"/>
    <property type="match status" value="1"/>
</dbReference>
<evidence type="ECO:0000256" key="3">
    <source>
        <dbReference type="ARBA" id="ARBA00023242"/>
    </source>
</evidence>
<evidence type="ECO:0000256" key="2">
    <source>
        <dbReference type="ARBA" id="ARBA00023054"/>
    </source>
</evidence>
<feature type="compositionally biased region" description="Basic and acidic residues" evidence="4">
    <location>
        <begin position="266"/>
        <end position="338"/>
    </location>
</feature>
<evidence type="ECO:0000259" key="5">
    <source>
        <dbReference type="Pfam" id="PF17942"/>
    </source>
</evidence>
<keyword evidence="3" id="KW-0539">Nucleus</keyword>
<feature type="compositionally biased region" description="Polar residues" evidence="4">
    <location>
        <begin position="528"/>
        <end position="549"/>
    </location>
</feature>
<sequence>MASRQDGILPSGTSPKFLQSTSTAHNWIFSAFAELIDNAYDPGVSASELRIEKLDCEGTPYIMFLDNGAGMNKNKLYKMLSFGYCDKRESEPKDNRKPIGQFGLGFKLGSMRIGKDALVFTRTKDSASIGFLSQTYLEAIKAESRKQTQEIENNLEAILNYSLFSTEKKLKKELKALEESKSKTGTKILISNLVQLPDDQLELDFISYPTDILCREEDEPVKSAVKNKISNLVQLPDDQLELDFISYPTDILCREEDEPVKSAVKNKPEDEPVKSAVKNKPEDEPVKSAVKNKPEDEPVKSAVKNKPEDEPVKSAVKNKPEDEPVKSAVKNKPEDEPVKSAVKNKPEAPCPLNYKSSLREYCKILYLKPKMKIYINGEKVTPSEVLNPLKEWQKENYHPRNEKQIEIKFGFTSGDDKTEDYGMLLYHRNRLIKAYVKVGCQKRDNTHGIGVVGVAEVDFLKPIYTKQDFIKNRKFYNAIRNFGDKLDRYWMDKTERPSPNSSGKKESQDPATNLKLPKGEINSGILDNPQSPVNQNQTQNTEEPTSTVHAQREMSATQEIEELKKLMYTFLKLSYPESDLGDINDIGQWVQDFIRNKVKIFIMTVLLCGG</sequence>
<reference evidence="6" key="1">
    <citation type="journal article" date="2023" name="G3 (Bethesda)">
        <title>A reference genome for the long-term kleptoplast-retaining sea slug Elysia crispata morphotype clarki.</title>
        <authorList>
            <person name="Eastman K.E."/>
            <person name="Pendleton A.L."/>
            <person name="Shaikh M.A."/>
            <person name="Suttiyut T."/>
            <person name="Ogas R."/>
            <person name="Tomko P."/>
            <person name="Gavelis G."/>
            <person name="Widhalm J.R."/>
            <person name="Wisecaver J.H."/>
        </authorList>
    </citation>
    <scope>NUCLEOTIDE SEQUENCE</scope>
    <source>
        <strain evidence="6">ECLA1</strain>
    </source>
</reference>
<accession>A0AAE0YRL7</accession>
<evidence type="ECO:0000256" key="4">
    <source>
        <dbReference type="SAM" id="MobiDB-lite"/>
    </source>
</evidence>
<organism evidence="6 7">
    <name type="scientific">Elysia crispata</name>
    <name type="common">lettuce slug</name>
    <dbReference type="NCBI Taxonomy" id="231223"/>
    <lineage>
        <taxon>Eukaryota</taxon>
        <taxon>Metazoa</taxon>
        <taxon>Spiralia</taxon>
        <taxon>Lophotrochozoa</taxon>
        <taxon>Mollusca</taxon>
        <taxon>Gastropoda</taxon>
        <taxon>Heterobranchia</taxon>
        <taxon>Euthyneura</taxon>
        <taxon>Panpulmonata</taxon>
        <taxon>Sacoglossa</taxon>
        <taxon>Placobranchoidea</taxon>
        <taxon>Plakobranchidae</taxon>
        <taxon>Elysia</taxon>
    </lineage>
</organism>
<name>A0AAE0YRL7_9GAST</name>
<protein>
    <recommendedName>
        <fullName evidence="5">Morc S5 domain-containing protein</fullName>
    </recommendedName>
</protein>
<dbReference type="InterPro" id="IPR036890">
    <property type="entry name" value="HATPase_C_sf"/>
</dbReference>
<dbReference type="PANTHER" id="PTHR23336:SF76">
    <property type="entry name" value="MORC S5 DOMAIN-CONTAINING PROTEIN"/>
    <property type="match status" value="1"/>
</dbReference>
<keyword evidence="2" id="KW-0175">Coiled coil</keyword>
<comment type="caution">
    <text evidence="6">The sequence shown here is derived from an EMBL/GenBank/DDBJ whole genome shotgun (WGS) entry which is preliminary data.</text>
</comment>
<dbReference type="SUPFAM" id="SSF55874">
    <property type="entry name" value="ATPase domain of HSP90 chaperone/DNA topoisomerase II/histidine kinase"/>
    <property type="match status" value="1"/>
</dbReference>
<feature type="domain" description="Morc S5" evidence="5">
    <location>
        <begin position="357"/>
        <end position="490"/>
    </location>
</feature>
<dbReference type="Proteomes" id="UP001283361">
    <property type="component" value="Unassembled WGS sequence"/>
</dbReference>
<dbReference type="GO" id="GO:0005634">
    <property type="term" value="C:nucleus"/>
    <property type="evidence" value="ECO:0007669"/>
    <property type="project" value="UniProtKB-SubCell"/>
</dbReference>
<feature type="region of interest" description="Disordered" evidence="4">
    <location>
        <begin position="262"/>
        <end position="344"/>
    </location>
</feature>
<comment type="subcellular location">
    <subcellularLocation>
        <location evidence="1">Nucleus</location>
    </subcellularLocation>
</comment>
<dbReference type="GO" id="GO:0016887">
    <property type="term" value="F:ATP hydrolysis activity"/>
    <property type="evidence" value="ECO:0007669"/>
    <property type="project" value="InterPro"/>
</dbReference>
<dbReference type="EMBL" id="JAWDGP010005599">
    <property type="protein sequence ID" value="KAK3755465.1"/>
    <property type="molecule type" value="Genomic_DNA"/>
</dbReference>
<evidence type="ECO:0000256" key="1">
    <source>
        <dbReference type="ARBA" id="ARBA00004123"/>
    </source>
</evidence>
<gene>
    <name evidence="6" type="ORF">RRG08_021046</name>
</gene>
<dbReference type="InterPro" id="IPR041006">
    <property type="entry name" value="Morc_S5"/>
</dbReference>
<feature type="region of interest" description="Disordered" evidence="4">
    <location>
        <begin position="492"/>
        <end position="549"/>
    </location>
</feature>
<dbReference type="InterPro" id="IPR045261">
    <property type="entry name" value="MORC_ATPase"/>
</dbReference>
<keyword evidence="7" id="KW-1185">Reference proteome</keyword>
<evidence type="ECO:0000313" key="6">
    <source>
        <dbReference type="EMBL" id="KAK3755465.1"/>
    </source>
</evidence>
<dbReference type="Gene3D" id="3.30.565.10">
    <property type="entry name" value="Histidine kinase-like ATPase, C-terminal domain"/>
    <property type="match status" value="1"/>
</dbReference>
<dbReference type="PANTHER" id="PTHR23336">
    <property type="entry name" value="ZINC FINGER CW-TYPE COILED-COIL DOMAIN PROTEIN 3"/>
    <property type="match status" value="1"/>
</dbReference>